<reference evidence="1" key="1">
    <citation type="journal article" date="2023" name="GigaByte">
        <title>Genome assembly of the bearded iris, Iris pallida Lam.</title>
        <authorList>
            <person name="Bruccoleri R.E."/>
            <person name="Oakeley E.J."/>
            <person name="Faust A.M.E."/>
            <person name="Altorfer M."/>
            <person name="Dessus-Babus S."/>
            <person name="Burckhardt D."/>
            <person name="Oertli M."/>
            <person name="Naumann U."/>
            <person name="Petersen F."/>
            <person name="Wong J."/>
        </authorList>
    </citation>
    <scope>NUCLEOTIDE SEQUENCE</scope>
    <source>
        <strain evidence="1">GSM-AAB239-AS_SAM_17_03QT</strain>
    </source>
</reference>
<keyword evidence="2" id="KW-1185">Reference proteome</keyword>
<proteinExistence type="predicted"/>
<dbReference type="Proteomes" id="UP001140949">
    <property type="component" value="Unassembled WGS sequence"/>
</dbReference>
<evidence type="ECO:0000313" key="2">
    <source>
        <dbReference type="Proteomes" id="UP001140949"/>
    </source>
</evidence>
<reference evidence="1" key="2">
    <citation type="submission" date="2023-04" db="EMBL/GenBank/DDBJ databases">
        <authorList>
            <person name="Bruccoleri R.E."/>
            <person name="Oakeley E.J."/>
            <person name="Faust A.-M."/>
            <person name="Dessus-Babus S."/>
            <person name="Altorfer M."/>
            <person name="Burckhardt D."/>
            <person name="Oertli M."/>
            <person name="Naumann U."/>
            <person name="Petersen F."/>
            <person name="Wong J."/>
        </authorList>
    </citation>
    <scope>NUCLEOTIDE SEQUENCE</scope>
    <source>
        <strain evidence="1">GSM-AAB239-AS_SAM_17_03QT</strain>
        <tissue evidence="1">Leaf</tissue>
    </source>
</reference>
<protein>
    <submittedName>
        <fullName evidence="1">Uncharacterized protein</fullName>
    </submittedName>
</protein>
<dbReference type="EMBL" id="JANAVB010026999">
    <property type="protein sequence ID" value="KAJ6818747.1"/>
    <property type="molecule type" value="Genomic_DNA"/>
</dbReference>
<organism evidence="1 2">
    <name type="scientific">Iris pallida</name>
    <name type="common">Sweet iris</name>
    <dbReference type="NCBI Taxonomy" id="29817"/>
    <lineage>
        <taxon>Eukaryota</taxon>
        <taxon>Viridiplantae</taxon>
        <taxon>Streptophyta</taxon>
        <taxon>Embryophyta</taxon>
        <taxon>Tracheophyta</taxon>
        <taxon>Spermatophyta</taxon>
        <taxon>Magnoliopsida</taxon>
        <taxon>Liliopsida</taxon>
        <taxon>Asparagales</taxon>
        <taxon>Iridaceae</taxon>
        <taxon>Iridoideae</taxon>
        <taxon>Irideae</taxon>
        <taxon>Iris</taxon>
    </lineage>
</organism>
<name>A0AAX6FR30_IRIPA</name>
<sequence>MVVLGSIDYGVLWEQSRREELNQERICYVPIPWAAQVQLLLPVSNQLSNRRDQSESISDHKCHLIIGKYEVKLHL</sequence>
<accession>A0AAX6FR30</accession>
<gene>
    <name evidence="1" type="ORF">M6B38_131870</name>
</gene>
<evidence type="ECO:0000313" key="1">
    <source>
        <dbReference type="EMBL" id="KAJ6818747.1"/>
    </source>
</evidence>
<comment type="caution">
    <text evidence="1">The sequence shown here is derived from an EMBL/GenBank/DDBJ whole genome shotgun (WGS) entry which is preliminary data.</text>
</comment>
<dbReference type="AlphaFoldDB" id="A0AAX6FR30"/>